<organism evidence="1 2">
    <name type="scientific">Macroventuria anomochaeta</name>
    <dbReference type="NCBI Taxonomy" id="301207"/>
    <lineage>
        <taxon>Eukaryota</taxon>
        <taxon>Fungi</taxon>
        <taxon>Dikarya</taxon>
        <taxon>Ascomycota</taxon>
        <taxon>Pezizomycotina</taxon>
        <taxon>Dothideomycetes</taxon>
        <taxon>Pleosporomycetidae</taxon>
        <taxon>Pleosporales</taxon>
        <taxon>Pleosporineae</taxon>
        <taxon>Didymellaceae</taxon>
        <taxon>Macroventuria</taxon>
    </lineage>
</organism>
<comment type="caution">
    <text evidence="1">The sequence shown here is derived from an EMBL/GenBank/DDBJ whole genome shotgun (WGS) entry which is preliminary data.</text>
</comment>
<evidence type="ECO:0000313" key="2">
    <source>
        <dbReference type="Proteomes" id="UP000799754"/>
    </source>
</evidence>
<gene>
    <name evidence="1" type="ORF">BU25DRAFT_267463</name>
</gene>
<accession>A0ACB6S853</accession>
<name>A0ACB6S853_9PLEO</name>
<proteinExistence type="predicted"/>
<reference evidence="1" key="1">
    <citation type="journal article" date="2020" name="Stud. Mycol.">
        <title>101 Dothideomycetes genomes: a test case for predicting lifestyles and emergence of pathogens.</title>
        <authorList>
            <person name="Haridas S."/>
            <person name="Albert R."/>
            <person name="Binder M."/>
            <person name="Bloem J."/>
            <person name="Labutti K."/>
            <person name="Salamov A."/>
            <person name="Andreopoulos B."/>
            <person name="Baker S."/>
            <person name="Barry K."/>
            <person name="Bills G."/>
            <person name="Bluhm B."/>
            <person name="Cannon C."/>
            <person name="Castanera R."/>
            <person name="Culley D."/>
            <person name="Daum C."/>
            <person name="Ezra D."/>
            <person name="Gonzalez J."/>
            <person name="Henrissat B."/>
            <person name="Kuo A."/>
            <person name="Liang C."/>
            <person name="Lipzen A."/>
            <person name="Lutzoni F."/>
            <person name="Magnuson J."/>
            <person name="Mondo S."/>
            <person name="Nolan M."/>
            <person name="Ohm R."/>
            <person name="Pangilinan J."/>
            <person name="Park H.-J."/>
            <person name="Ramirez L."/>
            <person name="Alfaro M."/>
            <person name="Sun H."/>
            <person name="Tritt A."/>
            <person name="Yoshinaga Y."/>
            <person name="Zwiers L.-H."/>
            <person name="Turgeon B."/>
            <person name="Goodwin S."/>
            <person name="Spatafora J."/>
            <person name="Crous P."/>
            <person name="Grigoriev I."/>
        </authorList>
    </citation>
    <scope>NUCLEOTIDE SEQUENCE</scope>
    <source>
        <strain evidence="1">CBS 525.71</strain>
    </source>
</reference>
<protein>
    <submittedName>
        <fullName evidence="1">STAM binding protein</fullName>
    </submittedName>
</protein>
<dbReference type="Proteomes" id="UP000799754">
    <property type="component" value="Unassembled WGS sequence"/>
</dbReference>
<keyword evidence="2" id="KW-1185">Reference proteome</keyword>
<dbReference type="EMBL" id="MU006708">
    <property type="protein sequence ID" value="KAF2630182.1"/>
    <property type="molecule type" value="Genomic_DNA"/>
</dbReference>
<evidence type="ECO:0000313" key="1">
    <source>
        <dbReference type="EMBL" id="KAF2630182.1"/>
    </source>
</evidence>
<sequence length="551" mass="61773">MTSRNAPMSVAEVVAQAGNYTYNAHIPLANWLRTANTMQKEAQVYEAEGNDAQTYLLLYRHADLVLQHLQSHPDKSKPENRKALNAATAAVRSDLKKLEQIAPRIKRRHEEYQERRGRQLEALKALEGKHAKALSQELDGLSIQDRASQRTSYGERPALDARNLDNHSLAARLAQREVRRRDTQRRSVRQAGVSEEEEQERRTGGVWGTWDDEYARQSRPGDDLSSQIQEVARLQRDGQRTPYSQRPTSQSSTSTYNYPSVPHTSAQDRWSQSSPQGPSLPARPPKEQIYRSSGAPSLPPPLPPKPSTPLQSSPYNRSQPPPIPGKYTSTPNAPPVPGKHAPDRPPTLPNELDSFTFEPSAFLENGDALRPVFLPSQLRSKFLASASHNTRLNLETCGMLCGILKNNALFITRLIIPEQTSTSDTCETLNEEELFDYCDKEELLVIGWIHTHPTQTCFMSSRDLHTHVGYQVMMAESIAIVCAPSKQPSWGCFRLTDPPGKQAILSCSKPGIFHPHDVDNMYTEAMKPGHVVELQDAPLEIVDMRPKKSYT</sequence>